<evidence type="ECO:0000256" key="9">
    <source>
        <dbReference type="ARBA" id="ARBA00023128"/>
    </source>
</evidence>
<keyword evidence="7" id="KW-0249">Electron transport</keyword>
<evidence type="ECO:0000256" key="1">
    <source>
        <dbReference type="ARBA" id="ARBA00004434"/>
    </source>
</evidence>
<evidence type="ECO:0000256" key="8">
    <source>
        <dbReference type="ARBA" id="ARBA00022989"/>
    </source>
</evidence>
<evidence type="ECO:0000256" key="10">
    <source>
        <dbReference type="ARBA" id="ARBA00023136"/>
    </source>
</evidence>
<comment type="subcellular location">
    <subcellularLocation>
        <location evidence="1">Mitochondrion inner membrane</location>
        <topology evidence="1">Single-pass membrane protein</topology>
    </subcellularLocation>
</comment>
<gene>
    <name evidence="11" type="ORF">CHYS00102_LOCUS22663</name>
</gene>
<dbReference type="GO" id="GO:0006122">
    <property type="term" value="P:mitochondrial electron transport, ubiquinol to cytochrome c"/>
    <property type="evidence" value="ECO:0007669"/>
    <property type="project" value="InterPro"/>
</dbReference>
<evidence type="ECO:0000256" key="6">
    <source>
        <dbReference type="ARBA" id="ARBA00022792"/>
    </source>
</evidence>
<dbReference type="GO" id="GO:0005743">
    <property type="term" value="C:mitochondrial inner membrane"/>
    <property type="evidence" value="ECO:0007669"/>
    <property type="project" value="UniProtKB-SubCell"/>
</dbReference>
<dbReference type="AlphaFoldDB" id="A0A7S1BR82"/>
<dbReference type="GO" id="GO:0045275">
    <property type="term" value="C:respiratory chain complex III"/>
    <property type="evidence" value="ECO:0007669"/>
    <property type="project" value="InterPro"/>
</dbReference>
<dbReference type="Gene3D" id="1.20.5.210">
    <property type="entry name" value="Cytochrome b-c1 complex subunit 8"/>
    <property type="match status" value="1"/>
</dbReference>
<evidence type="ECO:0000256" key="2">
    <source>
        <dbReference type="ARBA" id="ARBA00007668"/>
    </source>
</evidence>
<dbReference type="EMBL" id="HBFR01031211">
    <property type="protein sequence ID" value="CAD8895449.1"/>
    <property type="molecule type" value="Transcribed_RNA"/>
</dbReference>
<sequence>MMALRTVFSRTHKAMGKVVRTDVDLAVSKWWAKQVPDNGLVSQHLSPFEQKAVVPWMLTWPKRAYFRFTETFWYGTSILFGTYSMIAYADKCEHKEIFEMRD</sequence>
<comment type="similarity">
    <text evidence="2">Belongs to the UQCRQ/QCR8 family.</text>
</comment>
<keyword evidence="10" id="KW-0472">Membrane</keyword>
<evidence type="ECO:0000313" key="11">
    <source>
        <dbReference type="EMBL" id="CAD8895449.1"/>
    </source>
</evidence>
<keyword evidence="4" id="KW-0679">Respiratory chain</keyword>
<keyword evidence="3" id="KW-0813">Transport</keyword>
<reference evidence="11" key="1">
    <citation type="submission" date="2021-01" db="EMBL/GenBank/DDBJ databases">
        <authorList>
            <person name="Corre E."/>
            <person name="Pelletier E."/>
            <person name="Niang G."/>
            <person name="Scheremetjew M."/>
            <person name="Finn R."/>
            <person name="Kale V."/>
            <person name="Holt S."/>
            <person name="Cochrane G."/>
            <person name="Meng A."/>
            <person name="Brown T."/>
            <person name="Cohen L."/>
        </authorList>
    </citation>
    <scope>NUCLEOTIDE SEQUENCE</scope>
    <source>
        <strain evidence="11">308</strain>
    </source>
</reference>
<accession>A0A7S1BR82</accession>
<keyword evidence="9" id="KW-0496">Mitochondrion</keyword>
<evidence type="ECO:0000256" key="4">
    <source>
        <dbReference type="ARBA" id="ARBA00022660"/>
    </source>
</evidence>
<name>A0A7S1BR82_9STRA</name>
<proteinExistence type="inferred from homology"/>
<keyword evidence="8" id="KW-1133">Transmembrane helix</keyword>
<evidence type="ECO:0000256" key="3">
    <source>
        <dbReference type="ARBA" id="ARBA00022448"/>
    </source>
</evidence>
<organism evidence="11">
    <name type="scientific">Corethron hystrix</name>
    <dbReference type="NCBI Taxonomy" id="216773"/>
    <lineage>
        <taxon>Eukaryota</taxon>
        <taxon>Sar</taxon>
        <taxon>Stramenopiles</taxon>
        <taxon>Ochrophyta</taxon>
        <taxon>Bacillariophyta</taxon>
        <taxon>Coscinodiscophyceae</taxon>
        <taxon>Corethrophycidae</taxon>
        <taxon>Corethrales</taxon>
        <taxon>Corethraceae</taxon>
        <taxon>Corethron</taxon>
    </lineage>
</organism>
<evidence type="ECO:0000256" key="5">
    <source>
        <dbReference type="ARBA" id="ARBA00022692"/>
    </source>
</evidence>
<evidence type="ECO:0000256" key="7">
    <source>
        <dbReference type="ARBA" id="ARBA00022982"/>
    </source>
</evidence>
<keyword evidence="5" id="KW-0812">Transmembrane</keyword>
<keyword evidence="6" id="KW-0999">Mitochondrion inner membrane</keyword>
<protein>
    <submittedName>
        <fullName evidence="11">Uncharacterized protein</fullName>
    </submittedName>
</protein>
<dbReference type="InterPro" id="IPR036642">
    <property type="entry name" value="Cyt_bc1_su8_sf"/>
</dbReference>